<sequence>MAYKIITKMLVRRLRPFLNYFMSPFQSSYIPGQQVSDNVVLLREVHTALRNKQAQRGVMIIKLDFEKAFDRIEWDFLHNALHFFKFLDAFVQLVMKCVSSSKMNVLFNGGKLSQFFPSRDIRQGDPLSPILFTLAMEILSLLIEQEVDRGTWKGHSWADSKGLGCNTSTGKEIGWLTSLFISVQIAL</sequence>
<comment type="caution">
    <text evidence="2">The sequence shown here is derived from an EMBL/GenBank/DDBJ whole genome shotgun (WGS) entry which is preliminary data.</text>
</comment>
<organism evidence="2 3">
    <name type="scientific">Punica granatum</name>
    <name type="common">Pomegranate</name>
    <dbReference type="NCBI Taxonomy" id="22663"/>
    <lineage>
        <taxon>Eukaryota</taxon>
        <taxon>Viridiplantae</taxon>
        <taxon>Streptophyta</taxon>
        <taxon>Embryophyta</taxon>
        <taxon>Tracheophyta</taxon>
        <taxon>Spermatophyta</taxon>
        <taxon>Magnoliopsida</taxon>
        <taxon>eudicotyledons</taxon>
        <taxon>Gunneridae</taxon>
        <taxon>Pentapetalae</taxon>
        <taxon>rosids</taxon>
        <taxon>malvids</taxon>
        <taxon>Myrtales</taxon>
        <taxon>Lythraceae</taxon>
        <taxon>Punica</taxon>
    </lineage>
</organism>
<dbReference type="SUPFAM" id="SSF56672">
    <property type="entry name" value="DNA/RNA polymerases"/>
    <property type="match status" value="1"/>
</dbReference>
<dbReference type="PANTHER" id="PTHR31635:SF196">
    <property type="entry name" value="REVERSE TRANSCRIPTASE DOMAIN-CONTAINING PROTEIN-RELATED"/>
    <property type="match status" value="1"/>
</dbReference>
<dbReference type="EMBL" id="PGOL01000249">
    <property type="protein sequence ID" value="PKI73877.1"/>
    <property type="molecule type" value="Genomic_DNA"/>
</dbReference>
<dbReference type="InterPro" id="IPR000477">
    <property type="entry name" value="RT_dom"/>
</dbReference>
<evidence type="ECO:0000259" key="1">
    <source>
        <dbReference type="Pfam" id="PF00078"/>
    </source>
</evidence>
<dbReference type="STRING" id="22663.A0A2I0KZH8"/>
<reference evidence="2 3" key="1">
    <citation type="submission" date="2017-11" db="EMBL/GenBank/DDBJ databases">
        <title>De-novo sequencing of pomegranate (Punica granatum L.) genome.</title>
        <authorList>
            <person name="Akparov Z."/>
            <person name="Amiraslanov A."/>
            <person name="Hajiyeva S."/>
            <person name="Abbasov M."/>
            <person name="Kaur K."/>
            <person name="Hamwieh A."/>
            <person name="Solovyev V."/>
            <person name="Salamov A."/>
            <person name="Braich B."/>
            <person name="Kosarev P."/>
            <person name="Mahmoud A."/>
            <person name="Hajiyev E."/>
            <person name="Babayeva S."/>
            <person name="Izzatullayeva V."/>
            <person name="Mammadov A."/>
            <person name="Mammadov A."/>
            <person name="Sharifova S."/>
            <person name="Ojaghi J."/>
            <person name="Eynullazada K."/>
            <person name="Bayramov B."/>
            <person name="Abdulazimova A."/>
            <person name="Shahmuradov I."/>
        </authorList>
    </citation>
    <scope>NUCLEOTIDE SEQUENCE [LARGE SCALE GENOMIC DNA]</scope>
    <source>
        <strain evidence="3">cv. AG2017</strain>
        <tissue evidence="2">Leaf</tissue>
    </source>
</reference>
<dbReference type="Pfam" id="PF00078">
    <property type="entry name" value="RVT_1"/>
    <property type="match status" value="1"/>
</dbReference>
<keyword evidence="3" id="KW-1185">Reference proteome</keyword>
<dbReference type="Proteomes" id="UP000233551">
    <property type="component" value="Unassembled WGS sequence"/>
</dbReference>
<gene>
    <name evidence="2" type="ORF">CRG98_005747</name>
</gene>
<dbReference type="AlphaFoldDB" id="A0A2I0KZH8"/>
<feature type="domain" description="Reverse transcriptase" evidence="1">
    <location>
        <begin position="2"/>
        <end position="146"/>
    </location>
</feature>
<protein>
    <recommendedName>
        <fullName evidence="1">Reverse transcriptase domain-containing protein</fullName>
    </recommendedName>
</protein>
<dbReference type="PANTHER" id="PTHR31635">
    <property type="entry name" value="REVERSE TRANSCRIPTASE DOMAIN-CONTAINING PROTEIN-RELATED"/>
    <property type="match status" value="1"/>
</dbReference>
<accession>A0A2I0KZH8</accession>
<name>A0A2I0KZH8_PUNGR</name>
<proteinExistence type="predicted"/>
<dbReference type="InterPro" id="IPR043502">
    <property type="entry name" value="DNA/RNA_pol_sf"/>
</dbReference>
<evidence type="ECO:0000313" key="2">
    <source>
        <dbReference type="EMBL" id="PKI73877.1"/>
    </source>
</evidence>
<evidence type="ECO:0000313" key="3">
    <source>
        <dbReference type="Proteomes" id="UP000233551"/>
    </source>
</evidence>